<accession>A0A3G4ZTY4</accession>
<proteinExistence type="predicted"/>
<gene>
    <name evidence="2" type="ORF">Barrevirus9_22</name>
</gene>
<evidence type="ECO:0000313" key="2">
    <source>
        <dbReference type="EMBL" id="AYV77053.1"/>
    </source>
</evidence>
<dbReference type="EMBL" id="MK072006">
    <property type="protein sequence ID" value="AYV77053.1"/>
    <property type="molecule type" value="Genomic_DNA"/>
</dbReference>
<feature type="region of interest" description="Disordered" evidence="1">
    <location>
        <begin position="18"/>
        <end position="38"/>
    </location>
</feature>
<reference evidence="2" key="1">
    <citation type="submission" date="2018-10" db="EMBL/GenBank/DDBJ databases">
        <title>Hidden diversity of soil giant viruses.</title>
        <authorList>
            <person name="Schulz F."/>
            <person name="Alteio L."/>
            <person name="Goudeau D."/>
            <person name="Ryan E.M."/>
            <person name="Malmstrom R.R."/>
            <person name="Blanchard J."/>
            <person name="Woyke T."/>
        </authorList>
    </citation>
    <scope>NUCLEOTIDE SEQUENCE</scope>
    <source>
        <strain evidence="2">BAV1</strain>
    </source>
</reference>
<protein>
    <submittedName>
        <fullName evidence="2">Uncharacterized protein</fullName>
    </submittedName>
</protein>
<sequence length="38" mass="4475">MEDYWESVLLFKCMGPAKSDNTDHLYEPNTLINKTKNQ</sequence>
<evidence type="ECO:0000256" key="1">
    <source>
        <dbReference type="SAM" id="MobiDB-lite"/>
    </source>
</evidence>
<organism evidence="2">
    <name type="scientific">Barrevirus sp</name>
    <dbReference type="NCBI Taxonomy" id="2487763"/>
    <lineage>
        <taxon>Viruses</taxon>
        <taxon>Varidnaviria</taxon>
        <taxon>Bamfordvirae</taxon>
        <taxon>Nucleocytoviricota</taxon>
        <taxon>Megaviricetes</taxon>
        <taxon>Imitervirales</taxon>
        <taxon>Mimiviridae</taxon>
        <taxon>Klosneuvirinae</taxon>
    </lineage>
</organism>
<name>A0A3G4ZTY4_9VIRU</name>